<feature type="region of interest" description="Disordered" evidence="1">
    <location>
        <begin position="48"/>
        <end position="86"/>
    </location>
</feature>
<dbReference type="Proteomes" id="UP001212841">
    <property type="component" value="Unassembled WGS sequence"/>
</dbReference>
<accession>A0AAD5SDI6</accession>
<organism evidence="2 3">
    <name type="scientific">Rhizophlyctis rosea</name>
    <dbReference type="NCBI Taxonomy" id="64517"/>
    <lineage>
        <taxon>Eukaryota</taxon>
        <taxon>Fungi</taxon>
        <taxon>Fungi incertae sedis</taxon>
        <taxon>Chytridiomycota</taxon>
        <taxon>Chytridiomycota incertae sedis</taxon>
        <taxon>Chytridiomycetes</taxon>
        <taxon>Rhizophlyctidales</taxon>
        <taxon>Rhizophlyctidaceae</taxon>
        <taxon>Rhizophlyctis</taxon>
    </lineage>
</organism>
<protein>
    <submittedName>
        <fullName evidence="2">Uncharacterized protein</fullName>
    </submittedName>
</protein>
<name>A0AAD5SDI6_9FUNG</name>
<comment type="caution">
    <text evidence="2">The sequence shown here is derived from an EMBL/GenBank/DDBJ whole genome shotgun (WGS) entry which is preliminary data.</text>
</comment>
<proteinExistence type="predicted"/>
<reference evidence="2" key="1">
    <citation type="submission" date="2020-05" db="EMBL/GenBank/DDBJ databases">
        <title>Phylogenomic resolution of chytrid fungi.</title>
        <authorList>
            <person name="Stajich J.E."/>
            <person name="Amses K."/>
            <person name="Simmons R."/>
            <person name="Seto K."/>
            <person name="Myers J."/>
            <person name="Bonds A."/>
            <person name="Quandt C.A."/>
            <person name="Barry K."/>
            <person name="Liu P."/>
            <person name="Grigoriev I."/>
            <person name="Longcore J.E."/>
            <person name="James T.Y."/>
        </authorList>
    </citation>
    <scope>NUCLEOTIDE SEQUENCE</scope>
    <source>
        <strain evidence="2">JEL0318</strain>
    </source>
</reference>
<dbReference type="EMBL" id="JADGJD010000406">
    <property type="protein sequence ID" value="KAJ3051350.1"/>
    <property type="molecule type" value="Genomic_DNA"/>
</dbReference>
<keyword evidence="3" id="KW-1185">Reference proteome</keyword>
<dbReference type="AlphaFoldDB" id="A0AAD5SDI6"/>
<sequence length="86" mass="9747">MSIKTVEDLNKVLEKLSLDPQWASVNSEVKQTLINDYHKTFAENLFDEAAKDVLPKKAPPKRGRRKKTDTASQTEVSHSDGELNHQ</sequence>
<evidence type="ECO:0000313" key="2">
    <source>
        <dbReference type="EMBL" id="KAJ3051350.1"/>
    </source>
</evidence>
<evidence type="ECO:0000313" key="3">
    <source>
        <dbReference type="Proteomes" id="UP001212841"/>
    </source>
</evidence>
<feature type="compositionally biased region" description="Basic and acidic residues" evidence="1">
    <location>
        <begin position="77"/>
        <end position="86"/>
    </location>
</feature>
<evidence type="ECO:0000256" key="1">
    <source>
        <dbReference type="SAM" id="MobiDB-lite"/>
    </source>
</evidence>
<feature type="compositionally biased region" description="Basic residues" evidence="1">
    <location>
        <begin position="58"/>
        <end position="67"/>
    </location>
</feature>
<gene>
    <name evidence="2" type="ORF">HK097_007661</name>
</gene>